<name>A0A7J5ZZ27_AMEME</name>
<proteinExistence type="predicted"/>
<organism evidence="1 2">
    <name type="scientific">Ameiurus melas</name>
    <name type="common">Black bullhead</name>
    <name type="synonym">Silurus melas</name>
    <dbReference type="NCBI Taxonomy" id="219545"/>
    <lineage>
        <taxon>Eukaryota</taxon>
        <taxon>Metazoa</taxon>
        <taxon>Chordata</taxon>
        <taxon>Craniata</taxon>
        <taxon>Vertebrata</taxon>
        <taxon>Euteleostomi</taxon>
        <taxon>Actinopterygii</taxon>
        <taxon>Neopterygii</taxon>
        <taxon>Teleostei</taxon>
        <taxon>Ostariophysi</taxon>
        <taxon>Siluriformes</taxon>
        <taxon>Ictaluridae</taxon>
        <taxon>Ameiurus</taxon>
    </lineage>
</organism>
<reference evidence="1 2" key="1">
    <citation type="submission" date="2020-02" db="EMBL/GenBank/DDBJ databases">
        <title>A chromosome-scale genome assembly of the black bullhead catfish (Ameiurus melas).</title>
        <authorList>
            <person name="Wen M."/>
            <person name="Zham M."/>
            <person name="Cabau C."/>
            <person name="Klopp C."/>
            <person name="Donnadieu C."/>
            <person name="Roques C."/>
            <person name="Bouchez O."/>
            <person name="Lampietro C."/>
            <person name="Jouanno E."/>
            <person name="Herpin A."/>
            <person name="Louis A."/>
            <person name="Berthelot C."/>
            <person name="Parey E."/>
            <person name="Roest-Crollius H."/>
            <person name="Braasch I."/>
            <person name="Postlethwait J."/>
            <person name="Robinson-Rechavi M."/>
            <person name="Echchiki A."/>
            <person name="Begum T."/>
            <person name="Montfort J."/>
            <person name="Schartl M."/>
            <person name="Bobe J."/>
            <person name="Guiguen Y."/>
        </authorList>
    </citation>
    <scope>NUCLEOTIDE SEQUENCE [LARGE SCALE GENOMIC DNA]</scope>
    <source>
        <strain evidence="1">M_S1</strain>
        <tissue evidence="1">Blood</tissue>
    </source>
</reference>
<comment type="caution">
    <text evidence="1">The sequence shown here is derived from an EMBL/GenBank/DDBJ whole genome shotgun (WGS) entry which is preliminary data.</text>
</comment>
<sequence length="105" mass="11636">MSECQSFLSPLMEGLDLDLNTRYQLAHLTADLTMLMFCIPPLETQGSPLLSDTKSAQQMCVYTSAGCRMSPGRTPPHLYLPFSPFRSTSATDYHPTSPMDTLDSQ</sequence>
<evidence type="ECO:0000313" key="1">
    <source>
        <dbReference type="EMBL" id="KAF4075726.1"/>
    </source>
</evidence>
<protein>
    <submittedName>
        <fullName evidence="1">Uncharacterized protein</fullName>
    </submittedName>
</protein>
<dbReference type="EMBL" id="JAAGNN010000020">
    <property type="protein sequence ID" value="KAF4075726.1"/>
    <property type="molecule type" value="Genomic_DNA"/>
</dbReference>
<gene>
    <name evidence="1" type="ORF">AMELA_G00222220</name>
</gene>
<dbReference type="Proteomes" id="UP000593565">
    <property type="component" value="Unassembled WGS sequence"/>
</dbReference>
<accession>A0A7J5ZZ27</accession>
<dbReference type="AlphaFoldDB" id="A0A7J5ZZ27"/>
<evidence type="ECO:0000313" key="2">
    <source>
        <dbReference type="Proteomes" id="UP000593565"/>
    </source>
</evidence>
<keyword evidence="2" id="KW-1185">Reference proteome</keyword>